<evidence type="ECO:0000256" key="1">
    <source>
        <dbReference type="SAM" id="Phobius"/>
    </source>
</evidence>
<gene>
    <name evidence="2" type="ORF">SAMN05216544_0089</name>
</gene>
<dbReference type="InterPro" id="IPR036514">
    <property type="entry name" value="SGNH_hydro_sf"/>
</dbReference>
<evidence type="ECO:0000313" key="2">
    <source>
        <dbReference type="EMBL" id="SDM38878.1"/>
    </source>
</evidence>
<dbReference type="OrthoDB" id="1826529at2"/>
<dbReference type="Proteomes" id="UP000187651">
    <property type="component" value="Unassembled WGS sequence"/>
</dbReference>
<feature type="transmembrane region" description="Helical" evidence="1">
    <location>
        <begin position="22"/>
        <end position="39"/>
    </location>
</feature>
<accession>A0A1G9STV2</accession>
<evidence type="ECO:0000313" key="3">
    <source>
        <dbReference type="Proteomes" id="UP000187651"/>
    </source>
</evidence>
<protein>
    <submittedName>
        <fullName evidence="2">Uncharacterized protein</fullName>
    </submittedName>
</protein>
<name>A0A1G9STV2_9FIRM</name>
<sequence>MENNENVSPQASQKPKRKKRKWIGVIIAVVCVVLINELLKFCLEPYGSASQVMWDDYHKEDSIDQIFVGSSLCYVGISPYVVDDIMGTNSYNMGTPSQYLAQTKLAIKTAIEDHGVKRVVMALGYFSLTGERSTIAEVSFLRAKTKGESLLEKLTTYANYAFDEDIVGTPASLNYFFPWIYNSVDLKNVASNVKAKLEGKQATEQEMVNNVYRHYVGKGYGYLSGYLNFDDTGNDTTYSYYSETFSEDSLQELRDIANLCEENDVELIVIATPHPAYDVLSYGENGDEYFEKMYLLQELFAECGAEYYDFNLAKSELFTTSDKYFFDHEHMNQEGSEAFSTSLANFLLMKEAGEDVSSYFYSPEEYLNSIDYISTIWFNTTTKTNGISVSSIAYTGTNVDVEYQYTVYNESTGEYTVVQDYSSSTSCLIPFDADGNDDGSIKIVVNARQVGSDLAYEKRCVQTISYDK</sequence>
<dbReference type="Gene3D" id="3.40.50.1110">
    <property type="entry name" value="SGNH hydrolase"/>
    <property type="match status" value="1"/>
</dbReference>
<proteinExistence type="predicted"/>
<reference evidence="3" key="1">
    <citation type="submission" date="2016-10" db="EMBL/GenBank/DDBJ databases">
        <authorList>
            <person name="Varghese N."/>
            <person name="Submissions S."/>
        </authorList>
    </citation>
    <scope>NUCLEOTIDE SEQUENCE [LARGE SCALE GENOMIC DNA]</scope>
    <source>
        <strain evidence="3">M83</strain>
    </source>
</reference>
<organism evidence="2 3">
    <name type="scientific">Lachnospira pectinoschiza</name>
    <dbReference type="NCBI Taxonomy" id="28052"/>
    <lineage>
        <taxon>Bacteria</taxon>
        <taxon>Bacillati</taxon>
        <taxon>Bacillota</taxon>
        <taxon>Clostridia</taxon>
        <taxon>Lachnospirales</taxon>
        <taxon>Lachnospiraceae</taxon>
        <taxon>Lachnospira</taxon>
    </lineage>
</organism>
<dbReference type="EMBL" id="FNHZ01000001">
    <property type="protein sequence ID" value="SDM38878.1"/>
    <property type="molecule type" value="Genomic_DNA"/>
</dbReference>
<dbReference type="RefSeq" id="WP_074520422.1">
    <property type="nucleotide sequence ID" value="NZ_FNHZ01000001.1"/>
</dbReference>
<keyword evidence="1" id="KW-1133">Transmembrane helix</keyword>
<keyword evidence="3" id="KW-1185">Reference proteome</keyword>
<keyword evidence="1" id="KW-0472">Membrane</keyword>
<dbReference type="SUPFAM" id="SSF52266">
    <property type="entry name" value="SGNH hydrolase"/>
    <property type="match status" value="1"/>
</dbReference>
<keyword evidence="1" id="KW-0812">Transmembrane</keyword>
<dbReference type="AlphaFoldDB" id="A0A1G9STV2"/>